<dbReference type="AlphaFoldDB" id="A0A382RZI6"/>
<name>A0A382RZI6_9ZZZZ</name>
<accession>A0A382RZI6</accession>
<dbReference type="EMBL" id="UINC01125305">
    <property type="protein sequence ID" value="SVD03043.1"/>
    <property type="molecule type" value="Genomic_DNA"/>
</dbReference>
<protein>
    <submittedName>
        <fullName evidence="1">Uncharacterized protein</fullName>
    </submittedName>
</protein>
<proteinExistence type="predicted"/>
<dbReference type="Gene3D" id="2.60.120.620">
    <property type="entry name" value="q2cbj1_9rhob like domain"/>
    <property type="match status" value="1"/>
</dbReference>
<organism evidence="1">
    <name type="scientific">marine metagenome</name>
    <dbReference type="NCBI Taxonomy" id="408172"/>
    <lineage>
        <taxon>unclassified sequences</taxon>
        <taxon>metagenomes</taxon>
        <taxon>ecological metagenomes</taxon>
    </lineage>
</organism>
<gene>
    <name evidence="1" type="ORF">METZ01_LOCUS355897</name>
</gene>
<sequence>MKTKIPDGTKFQFGQHTFQFGQEVVELTDSAAIRNNPEALRSRFQEDGYLFIRGFHDPQKSQLAAFFTLDAIADRGGIKEGTPIESGIVGRKNQSFSFFRQTEVAHAKEILDLVDSNDTFCFFERFFHTKKVITFDKR</sequence>
<evidence type="ECO:0000313" key="1">
    <source>
        <dbReference type="EMBL" id="SVD03043.1"/>
    </source>
</evidence>
<reference evidence="1" key="1">
    <citation type="submission" date="2018-05" db="EMBL/GenBank/DDBJ databases">
        <authorList>
            <person name="Lanie J.A."/>
            <person name="Ng W.-L."/>
            <person name="Kazmierczak K.M."/>
            <person name="Andrzejewski T.M."/>
            <person name="Davidsen T.M."/>
            <person name="Wayne K.J."/>
            <person name="Tettelin H."/>
            <person name="Glass J.I."/>
            <person name="Rusch D."/>
            <person name="Podicherti R."/>
            <person name="Tsui H.-C.T."/>
            <person name="Winkler M.E."/>
        </authorList>
    </citation>
    <scope>NUCLEOTIDE SEQUENCE</scope>
</reference>
<feature type="non-terminal residue" evidence="1">
    <location>
        <position position="138"/>
    </location>
</feature>